<name>A0AAV3XWV7_9GAST</name>
<proteinExistence type="predicted"/>
<organism evidence="2 3">
    <name type="scientific">Plakobranchus ocellatus</name>
    <dbReference type="NCBI Taxonomy" id="259542"/>
    <lineage>
        <taxon>Eukaryota</taxon>
        <taxon>Metazoa</taxon>
        <taxon>Spiralia</taxon>
        <taxon>Lophotrochozoa</taxon>
        <taxon>Mollusca</taxon>
        <taxon>Gastropoda</taxon>
        <taxon>Heterobranchia</taxon>
        <taxon>Euthyneura</taxon>
        <taxon>Panpulmonata</taxon>
        <taxon>Sacoglossa</taxon>
        <taxon>Placobranchoidea</taxon>
        <taxon>Plakobranchidae</taxon>
        <taxon>Plakobranchus</taxon>
    </lineage>
</organism>
<feature type="compositionally biased region" description="Pro residues" evidence="1">
    <location>
        <begin position="793"/>
        <end position="803"/>
    </location>
</feature>
<dbReference type="EMBL" id="BLXT01000264">
    <property type="protein sequence ID" value="GFN75343.1"/>
    <property type="molecule type" value="Genomic_DNA"/>
</dbReference>
<sequence>HQSLEILQEAKKLAENLIQTVQQSYVSFQQALAALPASVPTGLITGVRQQPPYIEQTLVPPPLAPVPEHQLQALPPQIQQLGPPPVMLPAASVASQIPPMQAIPSAQPGQPMVIPSSLTLTQIPLVNTGSAPSMLTHQPSSIDQQQQQQLILSQQQLGHPPPQQQGHHPPQLVQQTQPLAAAPPPQPLHPTLQPSNVYTSVQPTLQLVSQPVVSMMQPGQPPLAGPPPPVAQPQPQPQPQPLPIQVPSLMGPPPVPQHPYSASSSVVYTVASSSGVPYYSSPKLEEAPKRRFTEEKDDTISESLLGYQHGPPHLVNLVQSSPPPNSQGAAQVPPPHPAQHMIQLGPQEQNQFPQLAGHPALIQPAGQMQPPQQPQIHLQPQLQGPPPQFQHPSQQPQQFPHPQLVPAPHLMVPPPPAGPVQSPSAMDVRLQVPPSSSSALMPPPPPPSPLSSQALVREEDLRSMTPLPKSPELPWEPRQRVTSSSSEPDKKKIRGILKNKNGNNSTTNMDSEIDEGISEANSKQPHEEGGININRESTEEKMQPASPQYQGQPLRYPTMPSDPNLPPVSSHEHQQQQPEGAVLAANHHSHQLRTIQPGPPHGHLVHHPEPGHVHLAAHPHIQLEGHRPEAPPGAQIVIEHTGIPPPGMHLAQHPHHRIELAPPQRHVILEHHHVPPPDHLNPHLAPQPPHASQELFELEMQQQQQPPPPPQFHHIEHITVSQANQTGPEQMLSQPPAVIVSSGQPFQQYSVAISSAAVVPPPPPPPQSYALATSGVGAVPFPIPSAPQHIVGGPPPPPPPPPASSYNLGAPPPPISSYSLGGPPPPPPTSSPQFQQHFPPMQLQPQPGHLYPQAQQQPQQQPALPPASSQYQPAPHAQPAISYWLSQAQ</sequence>
<reference evidence="2 3" key="1">
    <citation type="journal article" date="2021" name="Elife">
        <title>Chloroplast acquisition without the gene transfer in kleptoplastic sea slugs, Plakobranchus ocellatus.</title>
        <authorList>
            <person name="Maeda T."/>
            <person name="Takahashi S."/>
            <person name="Yoshida T."/>
            <person name="Shimamura S."/>
            <person name="Takaki Y."/>
            <person name="Nagai Y."/>
            <person name="Toyoda A."/>
            <person name="Suzuki Y."/>
            <person name="Arimoto A."/>
            <person name="Ishii H."/>
            <person name="Satoh N."/>
            <person name="Nishiyama T."/>
            <person name="Hasebe M."/>
            <person name="Maruyama T."/>
            <person name="Minagawa J."/>
            <person name="Obokata J."/>
            <person name="Shigenobu S."/>
        </authorList>
    </citation>
    <scope>NUCLEOTIDE SEQUENCE [LARGE SCALE GENOMIC DNA]</scope>
</reference>
<accession>A0AAV3XWV7</accession>
<comment type="caution">
    <text evidence="2">The sequence shown here is derived from an EMBL/GenBank/DDBJ whole genome shotgun (WGS) entry which is preliminary data.</text>
</comment>
<feature type="compositionally biased region" description="Low complexity" evidence="1">
    <location>
        <begin position="390"/>
        <end position="410"/>
    </location>
</feature>
<protein>
    <submittedName>
        <fullName evidence="2">Uncharacterized protein</fullName>
    </submittedName>
</protein>
<feature type="region of interest" description="Disordered" evidence="1">
    <location>
        <begin position="304"/>
        <end position="341"/>
    </location>
</feature>
<feature type="non-terminal residue" evidence="2">
    <location>
        <position position="1"/>
    </location>
</feature>
<feature type="region of interest" description="Disordered" evidence="1">
    <location>
        <begin position="215"/>
        <end position="261"/>
    </location>
</feature>
<feature type="compositionally biased region" description="Pro residues" evidence="1">
    <location>
        <begin position="219"/>
        <end position="257"/>
    </location>
</feature>
<feature type="compositionally biased region" description="Low complexity" evidence="1">
    <location>
        <begin position="362"/>
        <end position="382"/>
    </location>
</feature>
<feature type="region of interest" description="Disordered" evidence="1">
    <location>
        <begin position="535"/>
        <end position="580"/>
    </location>
</feature>
<feature type="region of interest" description="Disordered" evidence="1">
    <location>
        <begin position="787"/>
        <end position="889"/>
    </location>
</feature>
<dbReference type="Proteomes" id="UP000735302">
    <property type="component" value="Unassembled WGS sequence"/>
</dbReference>
<dbReference type="AlphaFoldDB" id="A0AAV3XWV7"/>
<feature type="compositionally biased region" description="Polar residues" evidence="1">
    <location>
        <begin position="500"/>
        <end position="510"/>
    </location>
</feature>
<gene>
    <name evidence="2" type="ORF">PoB_000184900</name>
</gene>
<feature type="region of interest" description="Disordered" evidence="1">
    <location>
        <begin position="362"/>
        <end position="511"/>
    </location>
</feature>
<keyword evidence="3" id="KW-1185">Reference proteome</keyword>
<feature type="compositionally biased region" description="Low complexity" evidence="1">
    <location>
        <begin position="831"/>
        <end position="880"/>
    </location>
</feature>
<evidence type="ECO:0000256" key="1">
    <source>
        <dbReference type="SAM" id="MobiDB-lite"/>
    </source>
</evidence>
<evidence type="ECO:0000313" key="2">
    <source>
        <dbReference type="EMBL" id="GFN75343.1"/>
    </source>
</evidence>
<evidence type="ECO:0000313" key="3">
    <source>
        <dbReference type="Proteomes" id="UP000735302"/>
    </source>
</evidence>
<feature type="compositionally biased region" description="Low complexity" evidence="1">
    <location>
        <begin position="138"/>
        <end position="149"/>
    </location>
</feature>
<feature type="region of interest" description="Disordered" evidence="1">
    <location>
        <begin position="130"/>
        <end position="149"/>
    </location>
</feature>